<dbReference type="InterPro" id="IPR019831">
    <property type="entry name" value="Mn/Fe_SOD_N"/>
</dbReference>
<evidence type="ECO:0000313" key="9">
    <source>
        <dbReference type="Proteomes" id="UP001595724"/>
    </source>
</evidence>
<dbReference type="RefSeq" id="WP_386705883.1">
    <property type="nucleotide sequence ID" value="NZ_JBHRYF010000001.1"/>
</dbReference>
<comment type="function">
    <text evidence="5">Destroys radicals which are normally produced within the cells and which are toxic to biological systems.</text>
</comment>
<dbReference type="SUPFAM" id="SSF46609">
    <property type="entry name" value="Fe,Mn superoxide dismutase (SOD), N-terminal domain"/>
    <property type="match status" value="1"/>
</dbReference>
<feature type="domain" description="Manganese/iron superoxide dismutase N-terminal" evidence="6">
    <location>
        <begin position="4"/>
        <end position="81"/>
    </location>
</feature>
<dbReference type="InterPro" id="IPR036324">
    <property type="entry name" value="Mn/Fe_SOD_N_sf"/>
</dbReference>
<comment type="caution">
    <text evidence="8">The sequence shown here is derived from an EMBL/GenBank/DDBJ whole genome shotgun (WGS) entry which is preliminary data.</text>
</comment>
<evidence type="ECO:0000256" key="2">
    <source>
        <dbReference type="ARBA" id="ARBA00022723"/>
    </source>
</evidence>
<evidence type="ECO:0000259" key="7">
    <source>
        <dbReference type="Pfam" id="PF02777"/>
    </source>
</evidence>
<feature type="domain" description="Manganese/iron superoxide dismutase C-terminal" evidence="7">
    <location>
        <begin position="92"/>
        <end position="193"/>
    </location>
</feature>
<dbReference type="InterPro" id="IPR036314">
    <property type="entry name" value="SOD_C_sf"/>
</dbReference>
<reference evidence="9" key="1">
    <citation type="journal article" date="2019" name="Int. J. Syst. Evol. Microbiol.">
        <title>The Global Catalogue of Microorganisms (GCM) 10K type strain sequencing project: providing services to taxonomists for standard genome sequencing and annotation.</title>
        <authorList>
            <consortium name="The Broad Institute Genomics Platform"/>
            <consortium name="The Broad Institute Genome Sequencing Center for Infectious Disease"/>
            <person name="Wu L."/>
            <person name="Ma J."/>
        </authorList>
    </citation>
    <scope>NUCLEOTIDE SEQUENCE [LARGE SCALE GENOMIC DNA]</scope>
    <source>
        <strain evidence="9">KCTC 42211</strain>
    </source>
</reference>
<dbReference type="EC" id="1.15.1.1" evidence="5"/>
<evidence type="ECO:0000259" key="6">
    <source>
        <dbReference type="Pfam" id="PF00081"/>
    </source>
</evidence>
<dbReference type="Proteomes" id="UP001595724">
    <property type="component" value="Unassembled WGS sequence"/>
</dbReference>
<dbReference type="PIRSF" id="PIRSF000349">
    <property type="entry name" value="SODismutase"/>
    <property type="match status" value="1"/>
</dbReference>
<dbReference type="Pfam" id="PF02777">
    <property type="entry name" value="Sod_Fe_C"/>
    <property type="match status" value="1"/>
</dbReference>
<evidence type="ECO:0000256" key="3">
    <source>
        <dbReference type="ARBA" id="ARBA00023002"/>
    </source>
</evidence>
<keyword evidence="2 5" id="KW-0479">Metal-binding</keyword>
<dbReference type="InterPro" id="IPR001189">
    <property type="entry name" value="Mn/Fe_SOD"/>
</dbReference>
<accession>A0ABV7UR34</accession>
<gene>
    <name evidence="8" type="ORF">ACFOM9_02565</name>
</gene>
<comment type="catalytic activity">
    <reaction evidence="4 5">
        <text>2 superoxide + 2 H(+) = H2O2 + O2</text>
        <dbReference type="Rhea" id="RHEA:20696"/>
        <dbReference type="ChEBI" id="CHEBI:15378"/>
        <dbReference type="ChEBI" id="CHEBI:15379"/>
        <dbReference type="ChEBI" id="CHEBI:16240"/>
        <dbReference type="ChEBI" id="CHEBI:18421"/>
        <dbReference type="EC" id="1.15.1.1"/>
    </reaction>
</comment>
<dbReference type="Pfam" id="PF00081">
    <property type="entry name" value="Sod_Fe_N"/>
    <property type="match status" value="1"/>
</dbReference>
<dbReference type="Gene3D" id="3.55.40.20">
    <property type="entry name" value="Iron/manganese superoxide dismutase, C-terminal domain"/>
    <property type="match status" value="1"/>
</dbReference>
<proteinExistence type="inferred from homology"/>
<comment type="similarity">
    <text evidence="1 5">Belongs to the iron/manganese superoxide dismutase family.</text>
</comment>
<keyword evidence="3 5" id="KW-0560">Oxidoreductase</keyword>
<protein>
    <recommendedName>
        <fullName evidence="5">Superoxide dismutase</fullName>
        <ecNumber evidence="5">1.15.1.1</ecNumber>
    </recommendedName>
</protein>
<organism evidence="8 9">
    <name type="scientific">Luteimonas notoginsengisoli</name>
    <dbReference type="NCBI Taxonomy" id="1578200"/>
    <lineage>
        <taxon>Bacteria</taxon>
        <taxon>Pseudomonadati</taxon>
        <taxon>Pseudomonadota</taxon>
        <taxon>Gammaproteobacteria</taxon>
        <taxon>Lysobacterales</taxon>
        <taxon>Lysobacteraceae</taxon>
        <taxon>Luteimonas</taxon>
    </lineage>
</organism>
<dbReference type="PROSITE" id="PS00088">
    <property type="entry name" value="SOD_MN"/>
    <property type="match status" value="1"/>
</dbReference>
<dbReference type="EMBL" id="JBHRYF010000001">
    <property type="protein sequence ID" value="MFC3658962.1"/>
    <property type="molecule type" value="Genomic_DNA"/>
</dbReference>
<dbReference type="GO" id="GO:0004784">
    <property type="term" value="F:superoxide dismutase activity"/>
    <property type="evidence" value="ECO:0007669"/>
    <property type="project" value="UniProtKB-EC"/>
</dbReference>
<sequence>MAIELPPLPYEHSALEPHISAETVDFHHGKHQRAYVERLNALVDGTDFAESTLEEIIRKAQGEVFNNAAQTWNHAFYWQCLRPSAGGGGGAPAGALAEAIDRAFGNFDGFRRQFDDVALKAFGSGWVWLVQRAGGGGLALASTANAATPLTGSDTPLLTCDVWEHAYYIDYRNARTKYLEAFWHVVDWDFVGARLK</sequence>
<evidence type="ECO:0000256" key="5">
    <source>
        <dbReference type="RuleBase" id="RU000414"/>
    </source>
</evidence>
<evidence type="ECO:0000256" key="4">
    <source>
        <dbReference type="ARBA" id="ARBA00049204"/>
    </source>
</evidence>
<dbReference type="PANTHER" id="PTHR42769">
    <property type="entry name" value="SUPEROXIDE DISMUTASE"/>
    <property type="match status" value="1"/>
</dbReference>
<evidence type="ECO:0000313" key="8">
    <source>
        <dbReference type="EMBL" id="MFC3658962.1"/>
    </source>
</evidence>
<dbReference type="SUPFAM" id="SSF54719">
    <property type="entry name" value="Fe,Mn superoxide dismutase (SOD), C-terminal domain"/>
    <property type="match status" value="1"/>
</dbReference>
<dbReference type="Gene3D" id="1.10.287.990">
    <property type="entry name" value="Fe,Mn superoxide dismutase (SOD) domain"/>
    <property type="match status" value="1"/>
</dbReference>
<dbReference type="PRINTS" id="PR01703">
    <property type="entry name" value="MNSODISMTASE"/>
</dbReference>
<dbReference type="InterPro" id="IPR019833">
    <property type="entry name" value="Mn/Fe_SOD_BS"/>
</dbReference>
<dbReference type="InterPro" id="IPR019832">
    <property type="entry name" value="Mn/Fe_SOD_C"/>
</dbReference>
<dbReference type="PANTHER" id="PTHR42769:SF3">
    <property type="entry name" value="SUPEROXIDE DISMUTASE [FE] 2, CHLOROPLASTIC"/>
    <property type="match status" value="1"/>
</dbReference>
<name>A0ABV7UR34_9GAMM</name>
<evidence type="ECO:0000256" key="1">
    <source>
        <dbReference type="ARBA" id="ARBA00008714"/>
    </source>
</evidence>
<keyword evidence="9" id="KW-1185">Reference proteome</keyword>